<dbReference type="eggNOG" id="ENOG502SH94">
    <property type="taxonomic scope" value="Eukaryota"/>
</dbReference>
<evidence type="ECO:0000256" key="1">
    <source>
        <dbReference type="ARBA" id="ARBA00006249"/>
    </source>
</evidence>
<keyword evidence="5 8" id="KW-0378">Hydrolase</keyword>
<dbReference type="HOGENOM" id="CLU_014819_3_2_1"/>
<dbReference type="EC" id="3.1.1.-" evidence="8"/>
<keyword evidence="4 8" id="KW-0732">Signal</keyword>
<keyword evidence="2" id="KW-0719">Serine esterase</keyword>
<dbReference type="Pfam" id="PF07519">
    <property type="entry name" value="Tannase"/>
    <property type="match status" value="1"/>
</dbReference>
<dbReference type="KEGG" id="bcom:BAUCODRAFT_24966"/>
<dbReference type="STRING" id="717646.M2MWV2"/>
<protein>
    <recommendedName>
        <fullName evidence="8">Carboxylic ester hydrolase</fullName>
        <ecNumber evidence="8">3.1.1.-</ecNumber>
    </recommendedName>
</protein>
<dbReference type="EMBL" id="KB445556">
    <property type="protein sequence ID" value="EMC96003.1"/>
    <property type="molecule type" value="Genomic_DNA"/>
</dbReference>
<evidence type="ECO:0000256" key="6">
    <source>
        <dbReference type="ARBA" id="ARBA00022837"/>
    </source>
</evidence>
<keyword evidence="6" id="KW-0106">Calcium</keyword>
<evidence type="ECO:0000256" key="2">
    <source>
        <dbReference type="ARBA" id="ARBA00022487"/>
    </source>
</evidence>
<dbReference type="GO" id="GO:0046872">
    <property type="term" value="F:metal ion binding"/>
    <property type="evidence" value="ECO:0007669"/>
    <property type="project" value="UniProtKB-KW"/>
</dbReference>
<feature type="chain" id="PRO_5005140103" description="Carboxylic ester hydrolase" evidence="8">
    <location>
        <begin position="23"/>
        <end position="524"/>
    </location>
</feature>
<evidence type="ECO:0000256" key="4">
    <source>
        <dbReference type="ARBA" id="ARBA00022729"/>
    </source>
</evidence>
<evidence type="ECO:0000313" key="9">
    <source>
        <dbReference type="EMBL" id="EMC96003.1"/>
    </source>
</evidence>
<evidence type="ECO:0000256" key="7">
    <source>
        <dbReference type="ARBA" id="ARBA00023157"/>
    </source>
</evidence>
<keyword evidence="10" id="KW-1185">Reference proteome</keyword>
<comment type="similarity">
    <text evidence="1 8">Belongs to the tannase family.</text>
</comment>
<feature type="signal peptide" evidence="8">
    <location>
        <begin position="1"/>
        <end position="22"/>
    </location>
</feature>
<name>M2MWV2_BAUPA</name>
<dbReference type="RefSeq" id="XP_007676745.1">
    <property type="nucleotide sequence ID" value="XM_007678555.1"/>
</dbReference>
<dbReference type="GO" id="GO:0030600">
    <property type="term" value="F:feruloyl esterase activity"/>
    <property type="evidence" value="ECO:0007669"/>
    <property type="project" value="UniProtKB-ARBA"/>
</dbReference>
<dbReference type="PANTHER" id="PTHR33938:SF8">
    <property type="entry name" value="CARBOXYLIC ESTER HYDROLASE"/>
    <property type="match status" value="1"/>
</dbReference>
<dbReference type="AlphaFoldDB" id="M2MWV2"/>
<keyword evidence="7" id="KW-1015">Disulfide bond</keyword>
<evidence type="ECO:0000256" key="5">
    <source>
        <dbReference type="ARBA" id="ARBA00022801"/>
    </source>
</evidence>
<dbReference type="InterPro" id="IPR029058">
    <property type="entry name" value="AB_hydrolase_fold"/>
</dbReference>
<dbReference type="Gene3D" id="3.40.50.1820">
    <property type="entry name" value="alpha/beta hydrolase"/>
    <property type="match status" value="1"/>
</dbReference>
<evidence type="ECO:0000256" key="8">
    <source>
        <dbReference type="RuleBase" id="RU361238"/>
    </source>
</evidence>
<dbReference type="OMA" id="RYTISFC"/>
<accession>M2MWV2</accession>
<organism evidence="9 10">
    <name type="scientific">Baudoinia panamericana (strain UAMH 10762)</name>
    <name type="common">Angels' share fungus</name>
    <name type="synonym">Baudoinia compniacensis (strain UAMH 10762)</name>
    <dbReference type="NCBI Taxonomy" id="717646"/>
    <lineage>
        <taxon>Eukaryota</taxon>
        <taxon>Fungi</taxon>
        <taxon>Dikarya</taxon>
        <taxon>Ascomycota</taxon>
        <taxon>Pezizomycotina</taxon>
        <taxon>Dothideomycetes</taxon>
        <taxon>Dothideomycetidae</taxon>
        <taxon>Mycosphaerellales</taxon>
        <taxon>Teratosphaeriaceae</taxon>
        <taxon>Baudoinia</taxon>
    </lineage>
</organism>
<proteinExistence type="inferred from homology"/>
<evidence type="ECO:0000313" key="10">
    <source>
        <dbReference type="Proteomes" id="UP000011761"/>
    </source>
</evidence>
<evidence type="ECO:0000256" key="3">
    <source>
        <dbReference type="ARBA" id="ARBA00022723"/>
    </source>
</evidence>
<sequence length="524" mass="56305">MKGLLSAFILLVELSLTRLVITAQQCCSPQCIALPTLFGAHILNFTAAPASNYTALVGQNGAVLTGNYTIGQFCNVSIQYTHPGWNDTINVRVWLPMDGWNGRFQGTGGGGWTTGAYQGSTSDYVLPAVANGYAAANTDGGHDSNLAHPDWALSSPGNVNFFLLQDFASVALSDMTILGKQVTQSFYGRAPYRSYWNGCSTGGRQGLMLAQRFPDLYDGILALAPAINWDSFIVAEYWAQHLDAYTLAAIAACDGLDGVIDGIVSNETACNFDPTSIVGQIFMCNGTVPRQYSGAGAIIVKAAWTGPVNPVSGKREWYGLNKDANLTAGIVGTQTIATANGTTTVGAPFSISTDWIKYFIACNASYAVTNMTDAAYFANLHQSRNRYAGIIDTSDPDLSLFKSNGGKMITWHGMTDRLIFPNGSVDYYQRVLEQDPNAADFYRLFLVPGVEHCRNGPVAGMGPYPVDVLDTLVQWVENGRAPNVLLTKNLSSPTQSYSRNVCVWPKVQTYVGGDASATSSFVCV</sequence>
<gene>
    <name evidence="9" type="ORF">BAUCODRAFT_24966</name>
</gene>
<dbReference type="SUPFAM" id="SSF53474">
    <property type="entry name" value="alpha/beta-Hydrolases"/>
    <property type="match status" value="1"/>
</dbReference>
<keyword evidence="3" id="KW-0479">Metal-binding</keyword>
<dbReference type="Proteomes" id="UP000011761">
    <property type="component" value="Unassembled WGS sequence"/>
</dbReference>
<dbReference type="PANTHER" id="PTHR33938">
    <property type="entry name" value="FERULOYL ESTERASE B-RELATED"/>
    <property type="match status" value="1"/>
</dbReference>
<dbReference type="InterPro" id="IPR011118">
    <property type="entry name" value="Tannase/feruloyl_esterase"/>
</dbReference>
<dbReference type="OrthoDB" id="3039123at2759"/>
<reference evidence="9 10" key="1">
    <citation type="journal article" date="2012" name="PLoS Pathog.">
        <title>Diverse lifestyles and strategies of plant pathogenesis encoded in the genomes of eighteen Dothideomycetes fungi.</title>
        <authorList>
            <person name="Ohm R.A."/>
            <person name="Feau N."/>
            <person name="Henrissat B."/>
            <person name="Schoch C.L."/>
            <person name="Horwitz B.A."/>
            <person name="Barry K.W."/>
            <person name="Condon B.J."/>
            <person name="Copeland A.C."/>
            <person name="Dhillon B."/>
            <person name="Glaser F."/>
            <person name="Hesse C.N."/>
            <person name="Kosti I."/>
            <person name="LaButti K."/>
            <person name="Lindquist E.A."/>
            <person name="Lucas S."/>
            <person name="Salamov A.A."/>
            <person name="Bradshaw R.E."/>
            <person name="Ciuffetti L."/>
            <person name="Hamelin R.C."/>
            <person name="Kema G.H.J."/>
            <person name="Lawrence C."/>
            <person name="Scott J.A."/>
            <person name="Spatafora J.W."/>
            <person name="Turgeon B.G."/>
            <person name="de Wit P.J.G.M."/>
            <person name="Zhong S."/>
            <person name="Goodwin S.B."/>
            <person name="Grigoriev I.V."/>
        </authorList>
    </citation>
    <scope>NUCLEOTIDE SEQUENCE [LARGE SCALE GENOMIC DNA]</scope>
    <source>
        <strain evidence="9 10">UAMH 10762</strain>
    </source>
</reference>
<dbReference type="GeneID" id="19110245"/>